<proteinExistence type="predicted"/>
<name>A0A1G8JZP3_9RHOB</name>
<keyword evidence="3" id="KW-0808">Transferase</keyword>
<dbReference type="CDD" id="cd00207">
    <property type="entry name" value="fer2"/>
    <property type="match status" value="1"/>
</dbReference>
<dbReference type="InterPro" id="IPR012675">
    <property type="entry name" value="Beta-grasp_dom_sf"/>
</dbReference>
<organism evidence="3 4">
    <name type="scientific">Lutimaribacter saemankumensis</name>
    <dbReference type="NCBI Taxonomy" id="490829"/>
    <lineage>
        <taxon>Bacteria</taxon>
        <taxon>Pseudomonadati</taxon>
        <taxon>Pseudomonadota</taxon>
        <taxon>Alphaproteobacteria</taxon>
        <taxon>Rhodobacterales</taxon>
        <taxon>Roseobacteraceae</taxon>
        <taxon>Lutimaribacter</taxon>
    </lineage>
</organism>
<dbReference type="GO" id="GO:0008168">
    <property type="term" value="F:methyltransferase activity"/>
    <property type="evidence" value="ECO:0007669"/>
    <property type="project" value="UniProtKB-KW"/>
</dbReference>
<dbReference type="Gene3D" id="2.40.30.10">
    <property type="entry name" value="Translation factors"/>
    <property type="match status" value="1"/>
</dbReference>
<dbReference type="InterPro" id="IPR036010">
    <property type="entry name" value="2Fe-2S_ferredoxin-like_sf"/>
</dbReference>
<protein>
    <submittedName>
        <fullName evidence="3">Vanillate O-demethylase ferredoxin subunit</fullName>
    </submittedName>
</protein>
<dbReference type="GO" id="GO:0016491">
    <property type="term" value="F:oxidoreductase activity"/>
    <property type="evidence" value="ECO:0007669"/>
    <property type="project" value="InterPro"/>
</dbReference>
<dbReference type="OrthoDB" id="9792185at2"/>
<dbReference type="InterPro" id="IPR017938">
    <property type="entry name" value="Riboflavin_synthase-like_b-brl"/>
</dbReference>
<dbReference type="PROSITE" id="PS00197">
    <property type="entry name" value="2FE2S_FER_1"/>
    <property type="match status" value="1"/>
</dbReference>
<dbReference type="InterPro" id="IPR050415">
    <property type="entry name" value="MRET"/>
</dbReference>
<dbReference type="Gene3D" id="3.10.20.30">
    <property type="match status" value="1"/>
</dbReference>
<dbReference type="InterPro" id="IPR006058">
    <property type="entry name" value="2Fe2S_fd_BS"/>
</dbReference>
<dbReference type="InterPro" id="IPR017927">
    <property type="entry name" value="FAD-bd_FR_type"/>
</dbReference>
<evidence type="ECO:0000259" key="2">
    <source>
        <dbReference type="PROSITE" id="PS51384"/>
    </source>
</evidence>
<dbReference type="PRINTS" id="PR00409">
    <property type="entry name" value="PHDIOXRDTASE"/>
</dbReference>
<dbReference type="PANTHER" id="PTHR47354">
    <property type="entry name" value="NADH OXIDOREDUCTASE HCR"/>
    <property type="match status" value="1"/>
</dbReference>
<dbReference type="PROSITE" id="PS51085">
    <property type="entry name" value="2FE2S_FER_2"/>
    <property type="match status" value="1"/>
</dbReference>
<dbReference type="RefSeq" id="WP_090027763.1">
    <property type="nucleotide sequence ID" value="NZ_FNEB01000002.1"/>
</dbReference>
<dbReference type="Proteomes" id="UP000199340">
    <property type="component" value="Unassembled WGS sequence"/>
</dbReference>
<evidence type="ECO:0000313" key="3">
    <source>
        <dbReference type="EMBL" id="SDI36686.1"/>
    </source>
</evidence>
<dbReference type="InterPro" id="IPR001041">
    <property type="entry name" value="2Fe-2S_ferredoxin-type"/>
</dbReference>
<dbReference type="InterPro" id="IPR001433">
    <property type="entry name" value="OxRdtase_FAD/NAD-bd"/>
</dbReference>
<dbReference type="InterPro" id="IPR039261">
    <property type="entry name" value="FNR_nucleotide-bd"/>
</dbReference>
<dbReference type="PROSITE" id="PS51384">
    <property type="entry name" value="FAD_FR"/>
    <property type="match status" value="1"/>
</dbReference>
<dbReference type="GO" id="GO:0051537">
    <property type="term" value="F:2 iron, 2 sulfur cluster binding"/>
    <property type="evidence" value="ECO:0007669"/>
    <property type="project" value="InterPro"/>
</dbReference>
<dbReference type="CDD" id="cd06185">
    <property type="entry name" value="PDR_like"/>
    <property type="match status" value="1"/>
</dbReference>
<evidence type="ECO:0000313" key="4">
    <source>
        <dbReference type="Proteomes" id="UP000199340"/>
    </source>
</evidence>
<dbReference type="EMBL" id="FNEB01000002">
    <property type="protein sequence ID" value="SDI36686.1"/>
    <property type="molecule type" value="Genomic_DNA"/>
</dbReference>
<sequence length="315" mass="33509">MTKQTLRVMRIRPLTARISEFTLAAPQGGALPDWDAGAHIRVDVDGGDRAYSLIAWDDARTAPGQFTIAVQQEEDGAGGSKFMHTRKEGDEVQVAAPKCDFPVTPGAHAVLLAGGIGITPMISMAAALRAQGTPATLHYAGRSRDVMAYADELADMLGGDLHIHCDDDDSALDLDALISGMGDRHLYICGPKGLMDAARSRAEAAGIPADRVHVELFDNGSAGQEGDQPFEVEIASTGQTFTVPPGKTIIEVLEEGGIDLIYDCQRGDCGICQTDVIEGTPDHRDVVLSDAEKAEGKVMQICVSRAKSERLVLDL</sequence>
<dbReference type="SUPFAM" id="SSF54292">
    <property type="entry name" value="2Fe-2S ferredoxin-like"/>
    <property type="match status" value="1"/>
</dbReference>
<accession>A0A1G8JZP3</accession>
<dbReference type="GO" id="GO:0032259">
    <property type="term" value="P:methylation"/>
    <property type="evidence" value="ECO:0007669"/>
    <property type="project" value="UniProtKB-KW"/>
</dbReference>
<feature type="domain" description="2Fe-2S ferredoxin-type" evidence="1">
    <location>
        <begin position="230"/>
        <end position="315"/>
    </location>
</feature>
<reference evidence="3 4" key="1">
    <citation type="submission" date="2016-10" db="EMBL/GenBank/DDBJ databases">
        <authorList>
            <person name="de Groot N.N."/>
        </authorList>
    </citation>
    <scope>NUCLEOTIDE SEQUENCE [LARGE SCALE GENOMIC DNA]</scope>
    <source>
        <strain evidence="3 4">DSM 28010</strain>
    </source>
</reference>
<dbReference type="Pfam" id="PF00111">
    <property type="entry name" value="Fer2"/>
    <property type="match status" value="1"/>
</dbReference>
<dbReference type="Gene3D" id="3.40.50.80">
    <property type="entry name" value="Nucleotide-binding domain of ferredoxin-NADP reductase (FNR) module"/>
    <property type="match status" value="1"/>
</dbReference>
<dbReference type="SUPFAM" id="SSF63380">
    <property type="entry name" value="Riboflavin synthase domain-like"/>
    <property type="match status" value="1"/>
</dbReference>
<keyword evidence="3" id="KW-0489">Methyltransferase</keyword>
<dbReference type="STRING" id="490829.SAMN05421850_102341"/>
<dbReference type="Pfam" id="PF00175">
    <property type="entry name" value="NAD_binding_1"/>
    <property type="match status" value="1"/>
</dbReference>
<evidence type="ECO:0000259" key="1">
    <source>
        <dbReference type="PROSITE" id="PS51085"/>
    </source>
</evidence>
<keyword evidence="4" id="KW-1185">Reference proteome</keyword>
<gene>
    <name evidence="3" type="ORF">SAMN05421850_102341</name>
</gene>
<dbReference type="AlphaFoldDB" id="A0A1G8JZP3"/>
<dbReference type="PANTHER" id="PTHR47354:SF2">
    <property type="entry name" value="BLR2392 PROTEIN"/>
    <property type="match status" value="1"/>
</dbReference>
<dbReference type="SUPFAM" id="SSF52343">
    <property type="entry name" value="Ferredoxin reductase-like, C-terminal NADP-linked domain"/>
    <property type="match status" value="1"/>
</dbReference>
<feature type="domain" description="FAD-binding FR-type" evidence="2">
    <location>
        <begin position="1"/>
        <end position="104"/>
    </location>
</feature>